<evidence type="ECO:0000256" key="2">
    <source>
        <dbReference type="ARBA" id="ARBA00022617"/>
    </source>
</evidence>
<evidence type="ECO:0000256" key="8">
    <source>
        <dbReference type="ARBA" id="ARBA00023136"/>
    </source>
</evidence>
<evidence type="ECO:0000256" key="6">
    <source>
        <dbReference type="ARBA" id="ARBA00023002"/>
    </source>
</evidence>
<dbReference type="GO" id="GO:0016705">
    <property type="term" value="F:oxidoreductase activity, acting on paired donors, with incorporation or reduction of molecular oxygen"/>
    <property type="evidence" value="ECO:0007669"/>
    <property type="project" value="InterPro"/>
</dbReference>
<gene>
    <name evidence="9" type="ORF">NLI96_g3786</name>
</gene>
<evidence type="ECO:0000313" key="9">
    <source>
        <dbReference type="EMBL" id="KAJ3487095.1"/>
    </source>
</evidence>
<evidence type="ECO:0000256" key="5">
    <source>
        <dbReference type="ARBA" id="ARBA00022989"/>
    </source>
</evidence>
<dbReference type="SUPFAM" id="SSF48264">
    <property type="entry name" value="Cytochrome P450"/>
    <property type="match status" value="1"/>
</dbReference>
<accession>A0AAD5V6C9</accession>
<evidence type="ECO:0008006" key="11">
    <source>
        <dbReference type="Google" id="ProtNLM"/>
    </source>
</evidence>
<dbReference type="GO" id="GO:0004497">
    <property type="term" value="F:monooxygenase activity"/>
    <property type="evidence" value="ECO:0007669"/>
    <property type="project" value="InterPro"/>
</dbReference>
<protein>
    <recommendedName>
        <fullName evidence="11">Cytochrome P450</fullName>
    </recommendedName>
</protein>
<keyword evidence="3" id="KW-0812">Transmembrane</keyword>
<keyword evidence="10" id="KW-1185">Reference proteome</keyword>
<evidence type="ECO:0000256" key="3">
    <source>
        <dbReference type="ARBA" id="ARBA00022692"/>
    </source>
</evidence>
<reference evidence="9" key="1">
    <citation type="submission" date="2022-07" db="EMBL/GenBank/DDBJ databases">
        <title>Genome Sequence of Physisporinus lineatus.</title>
        <authorList>
            <person name="Buettner E."/>
        </authorList>
    </citation>
    <scope>NUCLEOTIDE SEQUENCE</scope>
    <source>
        <strain evidence="9">VT162</strain>
    </source>
</reference>
<dbReference type="GO" id="GO:0005506">
    <property type="term" value="F:iron ion binding"/>
    <property type="evidence" value="ECO:0007669"/>
    <property type="project" value="InterPro"/>
</dbReference>
<keyword evidence="8" id="KW-0472">Membrane</keyword>
<proteinExistence type="predicted"/>
<dbReference type="InterPro" id="IPR001128">
    <property type="entry name" value="Cyt_P450"/>
</dbReference>
<evidence type="ECO:0000313" key="10">
    <source>
        <dbReference type="Proteomes" id="UP001212997"/>
    </source>
</evidence>
<dbReference type="GO" id="GO:0016020">
    <property type="term" value="C:membrane"/>
    <property type="evidence" value="ECO:0007669"/>
    <property type="project" value="UniProtKB-SubCell"/>
</dbReference>
<dbReference type="AlphaFoldDB" id="A0AAD5V6C9"/>
<name>A0AAD5V6C9_9APHY</name>
<dbReference type="InterPro" id="IPR050665">
    <property type="entry name" value="Cytochrome_P450_Monooxygen"/>
</dbReference>
<dbReference type="PANTHER" id="PTHR24282">
    <property type="entry name" value="CYTOCHROME P450 FAMILY MEMBER"/>
    <property type="match status" value="1"/>
</dbReference>
<sequence length="332" mass="37612">MNHQHEIISVIPFLHGNPAYYVSSLNVLKQLSDKERFMEKPRELMTAVLLWGENLLSANGEMWKRHRRIVNPAFNQSTYGLVVKETIATYREMVMAEGWTADSQNQLSNFNEIPKKLALIIISRCGFGLPATWADESNPAKPSYGKTLGIVSETLISRLVIPKWVYSLPVESVRNIDHTWRNLAIDMEQLVVRRCEELNESKATSKRHGDDIFTRLVSAMDDDAKYGLTRSEVIGNTFALMFAGHETTAHVLAATFGLLALHQDEQEKGVKEILQVLGTERDPASPPSVVPQMTFTLIVLIRHSRICLICLIFLLASTRHYESTVRVSFFRT</sequence>
<evidence type="ECO:0000256" key="1">
    <source>
        <dbReference type="ARBA" id="ARBA00004370"/>
    </source>
</evidence>
<dbReference type="EMBL" id="JANAWD010000102">
    <property type="protein sequence ID" value="KAJ3487095.1"/>
    <property type="molecule type" value="Genomic_DNA"/>
</dbReference>
<keyword evidence="7" id="KW-0408">Iron</keyword>
<keyword evidence="6" id="KW-0560">Oxidoreductase</keyword>
<comment type="subcellular location">
    <subcellularLocation>
        <location evidence="1">Membrane</location>
    </subcellularLocation>
</comment>
<dbReference type="Gene3D" id="1.10.630.10">
    <property type="entry name" value="Cytochrome P450"/>
    <property type="match status" value="1"/>
</dbReference>
<dbReference type="PANTHER" id="PTHR24282:SF211">
    <property type="entry name" value="CYTOCHROME P450-RELATED"/>
    <property type="match status" value="1"/>
</dbReference>
<keyword evidence="5" id="KW-1133">Transmembrane helix</keyword>
<organism evidence="9 10">
    <name type="scientific">Meripilus lineatus</name>
    <dbReference type="NCBI Taxonomy" id="2056292"/>
    <lineage>
        <taxon>Eukaryota</taxon>
        <taxon>Fungi</taxon>
        <taxon>Dikarya</taxon>
        <taxon>Basidiomycota</taxon>
        <taxon>Agaricomycotina</taxon>
        <taxon>Agaricomycetes</taxon>
        <taxon>Polyporales</taxon>
        <taxon>Meripilaceae</taxon>
        <taxon>Meripilus</taxon>
    </lineage>
</organism>
<dbReference type="Proteomes" id="UP001212997">
    <property type="component" value="Unassembled WGS sequence"/>
</dbReference>
<dbReference type="GO" id="GO:0020037">
    <property type="term" value="F:heme binding"/>
    <property type="evidence" value="ECO:0007669"/>
    <property type="project" value="InterPro"/>
</dbReference>
<keyword evidence="2" id="KW-0349">Heme</keyword>
<evidence type="ECO:0000256" key="7">
    <source>
        <dbReference type="ARBA" id="ARBA00023004"/>
    </source>
</evidence>
<dbReference type="InterPro" id="IPR036396">
    <property type="entry name" value="Cyt_P450_sf"/>
</dbReference>
<evidence type="ECO:0000256" key="4">
    <source>
        <dbReference type="ARBA" id="ARBA00022723"/>
    </source>
</evidence>
<comment type="caution">
    <text evidence="9">The sequence shown here is derived from an EMBL/GenBank/DDBJ whole genome shotgun (WGS) entry which is preliminary data.</text>
</comment>
<dbReference type="Pfam" id="PF00067">
    <property type="entry name" value="p450"/>
    <property type="match status" value="1"/>
</dbReference>
<keyword evidence="4" id="KW-0479">Metal-binding</keyword>